<name>A0A8J2IM24_FUSEQ</name>
<accession>A0A8J2IM24</accession>
<reference evidence="2" key="1">
    <citation type="submission" date="2021-05" db="EMBL/GenBank/DDBJ databases">
        <authorList>
            <person name="Khan N."/>
        </authorList>
    </citation>
    <scope>NUCLEOTIDE SEQUENCE</scope>
</reference>
<feature type="region of interest" description="Disordered" evidence="1">
    <location>
        <begin position="1"/>
        <end position="22"/>
    </location>
</feature>
<dbReference type="Proteomes" id="UP000693738">
    <property type="component" value="Unassembled WGS sequence"/>
</dbReference>
<feature type="compositionally biased region" description="Polar residues" evidence="1">
    <location>
        <begin position="1"/>
        <end position="18"/>
    </location>
</feature>
<protein>
    <submittedName>
        <fullName evidence="2">Uncharacterized protein</fullName>
    </submittedName>
</protein>
<dbReference type="AlphaFoldDB" id="A0A8J2IM24"/>
<sequence>MTSIAPNQGSAAGNTETLRLQEPRQMAVTRVAGYTPDSIAVRISTHPVPVEENHDQGIANLDNHMAQYRNTDHGVKPTSDLVGTGSKFD</sequence>
<dbReference type="EMBL" id="CAJSTJ010000111">
    <property type="protein sequence ID" value="CAG7557281.1"/>
    <property type="molecule type" value="Genomic_DNA"/>
</dbReference>
<comment type="caution">
    <text evidence="2">The sequence shown here is derived from an EMBL/GenBank/DDBJ whole genome shotgun (WGS) entry which is preliminary data.</text>
</comment>
<feature type="region of interest" description="Disordered" evidence="1">
    <location>
        <begin position="70"/>
        <end position="89"/>
    </location>
</feature>
<evidence type="ECO:0000256" key="1">
    <source>
        <dbReference type="SAM" id="MobiDB-lite"/>
    </source>
</evidence>
<evidence type="ECO:0000313" key="2">
    <source>
        <dbReference type="EMBL" id="CAG7557281.1"/>
    </source>
</evidence>
<gene>
    <name evidence="2" type="ORF">FEQUK3_LOCUS3004</name>
</gene>
<organism evidence="2 3">
    <name type="scientific">Fusarium equiseti</name>
    <name type="common">Fusarium scirpi</name>
    <dbReference type="NCBI Taxonomy" id="61235"/>
    <lineage>
        <taxon>Eukaryota</taxon>
        <taxon>Fungi</taxon>
        <taxon>Dikarya</taxon>
        <taxon>Ascomycota</taxon>
        <taxon>Pezizomycotina</taxon>
        <taxon>Sordariomycetes</taxon>
        <taxon>Hypocreomycetidae</taxon>
        <taxon>Hypocreales</taxon>
        <taxon>Nectriaceae</taxon>
        <taxon>Fusarium</taxon>
        <taxon>Fusarium incarnatum-equiseti species complex</taxon>
    </lineage>
</organism>
<evidence type="ECO:0000313" key="3">
    <source>
        <dbReference type="Proteomes" id="UP000693738"/>
    </source>
</evidence>
<proteinExistence type="predicted"/>